<dbReference type="Proteomes" id="UP000009374">
    <property type="component" value="Unassembled WGS sequence"/>
</dbReference>
<feature type="region of interest" description="Disordered" evidence="1">
    <location>
        <begin position="123"/>
        <end position="144"/>
    </location>
</feature>
<evidence type="ECO:0000313" key="3">
    <source>
        <dbReference type="Proteomes" id="UP000009374"/>
    </source>
</evidence>
<evidence type="ECO:0000256" key="1">
    <source>
        <dbReference type="SAM" id="MobiDB-lite"/>
    </source>
</evidence>
<feature type="compositionally biased region" description="Polar residues" evidence="1">
    <location>
        <begin position="135"/>
        <end position="144"/>
    </location>
</feature>
<feature type="region of interest" description="Disordered" evidence="1">
    <location>
        <begin position="50"/>
        <end position="76"/>
    </location>
</feature>
<protein>
    <submittedName>
        <fullName evidence="2">Uncharacterized protein</fullName>
    </submittedName>
</protein>
<reference evidence="2 3" key="1">
    <citation type="journal article" date="2009" name="Appl. Environ. Microbiol.">
        <title>Community genomic and proteomic analyses of chemoautotrophic iron-oxidizing "Leptospirillum rubarum" (Group II) and "Leptospirillum ferrodiazotrophum" (Group III) bacteria in acid mine drainage biofilms.</title>
        <authorList>
            <person name="Goltsman D.S."/>
            <person name="Denef V.J."/>
            <person name="Singer S.W."/>
            <person name="VerBerkmoes N.C."/>
            <person name="Lefsrud M."/>
            <person name="Mueller R.S."/>
            <person name="Dick G.J."/>
            <person name="Sun C.L."/>
            <person name="Wheeler K.E."/>
            <person name="Zemla A."/>
            <person name="Baker B.J."/>
            <person name="Hauser L."/>
            <person name="Land M."/>
            <person name="Shah M.B."/>
            <person name="Thelen M.P."/>
            <person name="Hettich R.L."/>
            <person name="Banfield J.F."/>
        </authorList>
    </citation>
    <scope>NUCLEOTIDE SEQUENCE [LARGE SCALE GENOMIC DNA]</scope>
</reference>
<name>C6HZE7_9BACT</name>
<dbReference type="EMBL" id="GG693882">
    <property type="protein sequence ID" value="EES51969.1"/>
    <property type="molecule type" value="Genomic_DNA"/>
</dbReference>
<evidence type="ECO:0000313" key="2">
    <source>
        <dbReference type="EMBL" id="EES51969.1"/>
    </source>
</evidence>
<organism evidence="2 3">
    <name type="scientific">Leptospirillum ferrodiazotrophum</name>
    <dbReference type="NCBI Taxonomy" id="412449"/>
    <lineage>
        <taxon>Bacteria</taxon>
        <taxon>Pseudomonadati</taxon>
        <taxon>Nitrospirota</taxon>
        <taxon>Nitrospiria</taxon>
        <taxon>Nitrospirales</taxon>
        <taxon>Nitrospiraceae</taxon>
        <taxon>Leptospirillum</taxon>
    </lineage>
</organism>
<gene>
    <name evidence="2" type="ORF">UBAL3_95320005</name>
</gene>
<dbReference type="AlphaFoldDB" id="C6HZE7"/>
<accession>C6HZE7</accession>
<proteinExistence type="predicted"/>
<sequence>MSDVDAICRKEVGFGLPLLIEGESWWTFSPRSPLSIGFFAIFLRSTPGESREALKSGRPGNLSSDASGGLREEKIGSCHPEQVVRSQYGLKTLPFVSVDNSLDLGKEGGGNVLNLIKQHGWGELLEKKGPGPDGPTSSSAGRRR</sequence>
<keyword evidence="3" id="KW-1185">Reference proteome</keyword>